<dbReference type="OrthoDB" id="309640at2759"/>
<dbReference type="Pfam" id="PF01042">
    <property type="entry name" value="Ribonuc_L-PSP"/>
    <property type="match status" value="1"/>
</dbReference>
<dbReference type="Proteomes" id="UP000504603">
    <property type="component" value="Unplaced"/>
</dbReference>
<dbReference type="GO" id="GO:0019239">
    <property type="term" value="F:deaminase activity"/>
    <property type="evidence" value="ECO:0007669"/>
    <property type="project" value="TreeGrafter"/>
</dbReference>
<dbReference type="Gene3D" id="3.30.1330.40">
    <property type="entry name" value="RutC-like"/>
    <property type="match status" value="1"/>
</dbReference>
<evidence type="ECO:0000313" key="3">
    <source>
        <dbReference type="Proteomes" id="UP000504603"/>
    </source>
</evidence>
<keyword evidence="3" id="KW-1185">Reference proteome</keyword>
<reference evidence="4" key="1">
    <citation type="submission" date="2025-08" db="UniProtKB">
        <authorList>
            <consortium name="RefSeq"/>
        </authorList>
    </citation>
    <scope>IDENTIFICATION</scope>
    <source>
        <strain evidence="4">OHB3-1</strain>
    </source>
</reference>
<proteinExistence type="inferred from homology"/>
<dbReference type="InterPro" id="IPR035959">
    <property type="entry name" value="RutC-like_sf"/>
</dbReference>
<dbReference type="InterPro" id="IPR019897">
    <property type="entry name" value="RidA_CS"/>
</dbReference>
<name>A0A6J1DD88_MOMCH</name>
<dbReference type="GeneID" id="111019026"/>
<evidence type="ECO:0000256" key="1">
    <source>
        <dbReference type="ARBA" id="ARBA00010552"/>
    </source>
</evidence>
<dbReference type="AlphaFoldDB" id="A0A6J1DD88"/>
<dbReference type="PANTHER" id="PTHR11803">
    <property type="entry name" value="2-IMINOBUTANOATE/2-IMINOPROPANOATE DEAMINASE RIDA"/>
    <property type="match status" value="1"/>
</dbReference>
<gene>
    <name evidence="4" type="primary">LOC111019026</name>
</gene>
<feature type="region of interest" description="Disordered" evidence="2">
    <location>
        <begin position="1"/>
        <end position="22"/>
    </location>
</feature>
<dbReference type="GO" id="GO:0005739">
    <property type="term" value="C:mitochondrion"/>
    <property type="evidence" value="ECO:0007669"/>
    <property type="project" value="TreeGrafter"/>
</dbReference>
<dbReference type="GO" id="GO:0005829">
    <property type="term" value="C:cytosol"/>
    <property type="evidence" value="ECO:0007669"/>
    <property type="project" value="TreeGrafter"/>
</dbReference>
<dbReference type="SUPFAM" id="SSF55298">
    <property type="entry name" value="YjgF-like"/>
    <property type="match status" value="1"/>
</dbReference>
<evidence type="ECO:0000256" key="2">
    <source>
        <dbReference type="SAM" id="MobiDB-lite"/>
    </source>
</evidence>
<dbReference type="PANTHER" id="PTHR11803:SF39">
    <property type="entry name" value="2-IMINOBUTANOATE_2-IMINOPROPANOATE DEAMINASE"/>
    <property type="match status" value="1"/>
</dbReference>
<accession>A0A6J1DD88</accession>
<comment type="similarity">
    <text evidence="1">Belongs to the RutC family.</text>
</comment>
<dbReference type="CDD" id="cd00448">
    <property type="entry name" value="YjgF_YER057c_UK114_family"/>
    <property type="match status" value="1"/>
</dbReference>
<feature type="region of interest" description="Disordered" evidence="2">
    <location>
        <begin position="37"/>
        <end position="56"/>
    </location>
</feature>
<dbReference type="PROSITE" id="PS01094">
    <property type="entry name" value="UPF0076"/>
    <property type="match status" value="1"/>
</dbReference>
<protein>
    <submittedName>
        <fullName evidence="4">Reactive Intermediate Deaminase A, chloroplastic-like</fullName>
    </submittedName>
</protein>
<dbReference type="InterPro" id="IPR006175">
    <property type="entry name" value="YjgF/YER057c/UK114"/>
</dbReference>
<organism evidence="3 4">
    <name type="scientific">Momordica charantia</name>
    <name type="common">Bitter gourd</name>
    <name type="synonym">Balsam pear</name>
    <dbReference type="NCBI Taxonomy" id="3673"/>
    <lineage>
        <taxon>Eukaryota</taxon>
        <taxon>Viridiplantae</taxon>
        <taxon>Streptophyta</taxon>
        <taxon>Embryophyta</taxon>
        <taxon>Tracheophyta</taxon>
        <taxon>Spermatophyta</taxon>
        <taxon>Magnoliopsida</taxon>
        <taxon>eudicotyledons</taxon>
        <taxon>Gunneridae</taxon>
        <taxon>Pentapetalae</taxon>
        <taxon>rosids</taxon>
        <taxon>fabids</taxon>
        <taxon>Cucurbitales</taxon>
        <taxon>Cucurbitaceae</taxon>
        <taxon>Momordiceae</taxon>
        <taxon>Momordica</taxon>
    </lineage>
</organism>
<dbReference type="RefSeq" id="XP_022151006.1">
    <property type="nucleotide sequence ID" value="XM_022295314.1"/>
</dbReference>
<dbReference type="KEGG" id="mcha:111019026"/>
<sequence>MEGEDEEERKLKRKKKKRGGEKRWLCVRLRSSTFRRPTPLHRAPRRCQPAPPCGGGRHQFQPLQTAKCRSNALPLPGLHTGEMISDHVEDQAHQALKNVGAILKAGGADYTSVVRTTIMLADIADFAVVNEIYGQYFSHHAPPARSTFAVGALPKNAKIEIDAIAVI</sequence>
<feature type="compositionally biased region" description="Basic residues" evidence="2">
    <location>
        <begin position="11"/>
        <end position="20"/>
    </location>
</feature>
<evidence type="ECO:0000313" key="4">
    <source>
        <dbReference type="RefSeq" id="XP_022151006.1"/>
    </source>
</evidence>